<feature type="signal peptide" evidence="1">
    <location>
        <begin position="1"/>
        <end position="25"/>
    </location>
</feature>
<dbReference type="Proteomes" id="UP001055125">
    <property type="component" value="Unassembled WGS sequence"/>
</dbReference>
<proteinExistence type="predicted"/>
<keyword evidence="1" id="KW-0732">Signal</keyword>
<dbReference type="RefSeq" id="WP_238246585.1">
    <property type="nucleotide sequence ID" value="NZ_BPQP01000089.1"/>
</dbReference>
<evidence type="ECO:0000256" key="1">
    <source>
        <dbReference type="SAM" id="SignalP"/>
    </source>
</evidence>
<sequence length="195" mass="20669">MSGLKRGRALALLLCLGTAAGGAQAGGSGGRIEIGKPAAGAPTLAEIDALDRAVTEAWEKMPLTQRRALFVSAPASLYGGYAERPTNVFAPGEKLLTYVEPVGYSWKPGADGTYQFGLTLDFAIKSADGKILGGQDAFQSFDFTSRFKNRELFLSVTMSISGAEPGKYILVYTLRDKGSAKTSTFEQPFTIAPKS</sequence>
<keyword evidence="3" id="KW-1185">Reference proteome</keyword>
<feature type="chain" id="PRO_5046345557" evidence="1">
    <location>
        <begin position="26"/>
        <end position="195"/>
    </location>
</feature>
<comment type="caution">
    <text evidence="2">The sequence shown here is derived from an EMBL/GenBank/DDBJ whole genome shotgun (WGS) entry which is preliminary data.</text>
</comment>
<protein>
    <submittedName>
        <fullName evidence="2">Uncharacterized protein</fullName>
    </submittedName>
</protein>
<accession>A0ABQ4S5Z1</accession>
<evidence type="ECO:0000313" key="2">
    <source>
        <dbReference type="EMBL" id="GJD97532.1"/>
    </source>
</evidence>
<reference evidence="2" key="1">
    <citation type="journal article" date="2021" name="Front. Microbiol.">
        <title>Comprehensive Comparative Genomics and Phenotyping of Methylobacterium Species.</title>
        <authorList>
            <person name="Alessa O."/>
            <person name="Ogura Y."/>
            <person name="Fujitani Y."/>
            <person name="Takami H."/>
            <person name="Hayashi T."/>
            <person name="Sahin N."/>
            <person name="Tani A."/>
        </authorList>
    </citation>
    <scope>NUCLEOTIDE SEQUENCE</scope>
    <source>
        <strain evidence="2">DSM 19015</strain>
    </source>
</reference>
<dbReference type="EMBL" id="BPQP01000089">
    <property type="protein sequence ID" value="GJD97532.1"/>
    <property type="molecule type" value="Genomic_DNA"/>
</dbReference>
<name>A0ABQ4S5Z1_9HYPH</name>
<organism evidence="2 3">
    <name type="scientific">Methylobacterium iners</name>
    <dbReference type="NCBI Taxonomy" id="418707"/>
    <lineage>
        <taxon>Bacteria</taxon>
        <taxon>Pseudomonadati</taxon>
        <taxon>Pseudomonadota</taxon>
        <taxon>Alphaproteobacteria</taxon>
        <taxon>Hyphomicrobiales</taxon>
        <taxon>Methylobacteriaceae</taxon>
        <taxon>Methylobacterium</taxon>
    </lineage>
</organism>
<gene>
    <name evidence="2" type="ORF">OCOJLMKI_4764</name>
</gene>
<evidence type="ECO:0000313" key="3">
    <source>
        <dbReference type="Proteomes" id="UP001055125"/>
    </source>
</evidence>
<reference evidence="2" key="2">
    <citation type="submission" date="2021-08" db="EMBL/GenBank/DDBJ databases">
        <authorList>
            <person name="Tani A."/>
            <person name="Ola A."/>
            <person name="Ogura Y."/>
            <person name="Katsura K."/>
            <person name="Hayashi T."/>
        </authorList>
    </citation>
    <scope>NUCLEOTIDE SEQUENCE</scope>
    <source>
        <strain evidence="2">DSM 19015</strain>
    </source>
</reference>